<gene>
    <name evidence="2" type="ORF">MNBD_GAMMA19-2302</name>
</gene>
<dbReference type="InterPro" id="IPR019475">
    <property type="entry name" value="DNA_primase_DnaB-bd"/>
</dbReference>
<dbReference type="SUPFAM" id="SSF56731">
    <property type="entry name" value="DNA primase core"/>
    <property type="match status" value="1"/>
</dbReference>
<dbReference type="PROSITE" id="PS50880">
    <property type="entry name" value="TOPRIM"/>
    <property type="match status" value="1"/>
</dbReference>
<sequence length="363" mass="40181">GDDGPKYLNSAETAIFHKGRELYGLFQARKAERKLERLLVVEGYMDVVALAQFGVRNAVATLGTATTNDHLERLFRVVPQIVFCFDGDRAGRQAAWRALENALPVLSEGRQILFMFLPDGEDPDTLVRKEGKDGFEARVTDATSFSDYFFGELSAAVDMASIDGRARLVERARPLLEKLPKGVFRHMMAARLAEIAKVDASALGGLMTTRRSPSRASFRTAPVKGAPSLMRTVIQLLLHRPALIACVDDWSVLQGLEQPGLSLLRGLVELLQQNPQLSCGAIVEHWRAQGQNEEAGHLARLAGQSLMLPENGLETEFIAAVEKLAMLRDEQRWEYLESKVQLGSASDAEKSEYFALSSRGRQR</sequence>
<dbReference type="InterPro" id="IPR013264">
    <property type="entry name" value="DNAG_N"/>
</dbReference>
<dbReference type="GO" id="GO:0006269">
    <property type="term" value="P:DNA replication, synthesis of primer"/>
    <property type="evidence" value="ECO:0007669"/>
    <property type="project" value="InterPro"/>
</dbReference>
<keyword evidence="2" id="KW-0548">Nucleotidyltransferase</keyword>
<dbReference type="Gene3D" id="1.20.50.20">
    <property type="entry name" value="DnaG, RNA polymerase domain, helical bundle"/>
    <property type="match status" value="1"/>
</dbReference>
<evidence type="ECO:0000313" key="2">
    <source>
        <dbReference type="EMBL" id="VAW98115.1"/>
    </source>
</evidence>
<dbReference type="GO" id="GO:0016779">
    <property type="term" value="F:nucleotidyltransferase activity"/>
    <property type="evidence" value="ECO:0007669"/>
    <property type="project" value="UniProtKB-KW"/>
</dbReference>
<dbReference type="SUPFAM" id="SSF117023">
    <property type="entry name" value="DNA primase DnaG, C-terminal domain"/>
    <property type="match status" value="1"/>
</dbReference>
<dbReference type="EC" id="2.7.7.-" evidence="2"/>
<dbReference type="EMBL" id="UOFV01000133">
    <property type="protein sequence ID" value="VAW98115.1"/>
    <property type="molecule type" value="Genomic_DNA"/>
</dbReference>
<dbReference type="Pfam" id="PF10410">
    <property type="entry name" value="DnaB_bind"/>
    <property type="match status" value="1"/>
</dbReference>
<dbReference type="InterPro" id="IPR050219">
    <property type="entry name" value="DnaG_primase"/>
</dbReference>
<dbReference type="InterPro" id="IPR034151">
    <property type="entry name" value="TOPRIM_DnaG_bac"/>
</dbReference>
<feature type="non-terminal residue" evidence="2">
    <location>
        <position position="1"/>
    </location>
</feature>
<dbReference type="InterPro" id="IPR013173">
    <property type="entry name" value="DNA_primase_DnaG_DnaB-bd_dom"/>
</dbReference>
<dbReference type="Pfam" id="PF08275">
    <property type="entry name" value="DNAG_N"/>
    <property type="match status" value="1"/>
</dbReference>
<dbReference type="Gene3D" id="3.40.1360.10">
    <property type="match status" value="1"/>
</dbReference>
<feature type="domain" description="Toprim" evidence="1">
    <location>
        <begin position="36"/>
        <end position="118"/>
    </location>
</feature>
<dbReference type="Pfam" id="PF08278">
    <property type="entry name" value="DnaG_DnaB_bind"/>
    <property type="match status" value="1"/>
</dbReference>
<dbReference type="AlphaFoldDB" id="A0A3B0ZWY5"/>
<evidence type="ECO:0000259" key="1">
    <source>
        <dbReference type="PROSITE" id="PS50880"/>
    </source>
</evidence>
<reference evidence="2" key="1">
    <citation type="submission" date="2018-06" db="EMBL/GenBank/DDBJ databases">
        <authorList>
            <person name="Zhirakovskaya E."/>
        </authorList>
    </citation>
    <scope>NUCLEOTIDE SEQUENCE</scope>
</reference>
<organism evidence="2">
    <name type="scientific">hydrothermal vent metagenome</name>
    <dbReference type="NCBI Taxonomy" id="652676"/>
    <lineage>
        <taxon>unclassified sequences</taxon>
        <taxon>metagenomes</taxon>
        <taxon>ecological metagenomes</taxon>
    </lineage>
</organism>
<dbReference type="InterPro" id="IPR006171">
    <property type="entry name" value="TOPRIM_dom"/>
</dbReference>
<keyword evidence="2" id="KW-0808">Transferase</keyword>
<accession>A0A3B0ZWY5</accession>
<dbReference type="SMART" id="SM00493">
    <property type="entry name" value="TOPRIM"/>
    <property type="match status" value="1"/>
</dbReference>
<protein>
    <submittedName>
        <fullName evidence="2">DNA primase</fullName>
        <ecNumber evidence="2">2.7.7.-</ecNumber>
    </submittedName>
</protein>
<dbReference type="Pfam" id="PF13155">
    <property type="entry name" value="Toprim_2"/>
    <property type="match status" value="1"/>
</dbReference>
<name>A0A3B0ZWY5_9ZZZZ</name>
<dbReference type="SMART" id="SM00766">
    <property type="entry name" value="DnaG_DnaB_bind"/>
    <property type="match status" value="1"/>
</dbReference>
<dbReference type="CDD" id="cd03364">
    <property type="entry name" value="TOPRIM_DnaG_primases"/>
    <property type="match status" value="1"/>
</dbReference>
<dbReference type="PANTHER" id="PTHR30313">
    <property type="entry name" value="DNA PRIMASE"/>
    <property type="match status" value="1"/>
</dbReference>
<dbReference type="GO" id="GO:0005737">
    <property type="term" value="C:cytoplasm"/>
    <property type="evidence" value="ECO:0007669"/>
    <property type="project" value="TreeGrafter"/>
</dbReference>
<proteinExistence type="predicted"/>
<dbReference type="FunFam" id="3.40.1360.10:FF:000002">
    <property type="entry name" value="DNA primase"/>
    <property type="match status" value="1"/>
</dbReference>
<dbReference type="InterPro" id="IPR016136">
    <property type="entry name" value="DNA_helicase_N/primase_C"/>
</dbReference>
<dbReference type="PANTHER" id="PTHR30313:SF2">
    <property type="entry name" value="DNA PRIMASE"/>
    <property type="match status" value="1"/>
</dbReference>
<dbReference type="Gene3D" id="1.10.860.10">
    <property type="entry name" value="DNAb Helicase, Chain A"/>
    <property type="match status" value="1"/>
</dbReference>